<feature type="transmembrane region" description="Helical" evidence="1">
    <location>
        <begin position="86"/>
        <end position="109"/>
    </location>
</feature>
<protein>
    <submittedName>
        <fullName evidence="2">Uncharacterized protein</fullName>
    </submittedName>
</protein>
<feature type="transmembrane region" description="Helical" evidence="1">
    <location>
        <begin position="55"/>
        <end position="74"/>
    </location>
</feature>
<keyword evidence="1" id="KW-0812">Transmembrane</keyword>
<evidence type="ECO:0000256" key="1">
    <source>
        <dbReference type="SAM" id="Phobius"/>
    </source>
</evidence>
<name>A0A806KME7_9BACT</name>
<dbReference type="EMBL" id="JQ844223">
    <property type="protein sequence ID" value="AGS53161.1"/>
    <property type="molecule type" value="Genomic_DNA"/>
</dbReference>
<keyword evidence="1" id="KW-0472">Membrane</keyword>
<evidence type="ECO:0000313" key="2">
    <source>
        <dbReference type="EMBL" id="AGS53161.1"/>
    </source>
</evidence>
<sequence length="113" mass="13123">MILRYKVFYRIQQIATSILYLCLAVSLAALIAYLMDRDYSDKTLFMLLLIMRYSASVLCICSLYKLLFNAFHFLRRPSVLRAMKNLLYLFFIAYGVLIIIIESFITIIAGGNE</sequence>
<proteinExistence type="predicted"/>
<accession>A0A806KME7</accession>
<feature type="transmembrane region" description="Helical" evidence="1">
    <location>
        <begin position="14"/>
        <end position="35"/>
    </location>
</feature>
<reference evidence="2" key="1">
    <citation type="submission" date="2012-03" db="EMBL/GenBank/DDBJ databases">
        <title>Functional metagenomics reveals considerable lignocellulase gene clusters in the gut microbiome of a wood-feeding higher termite.</title>
        <authorList>
            <person name="Liu N."/>
        </authorList>
    </citation>
    <scope>NUCLEOTIDE SEQUENCE</scope>
</reference>
<dbReference type="AlphaFoldDB" id="A0A806KME7"/>
<keyword evidence="1" id="KW-1133">Transmembrane helix</keyword>
<organism evidence="2">
    <name type="scientific">uncultured bacterium contig00060</name>
    <dbReference type="NCBI Taxonomy" id="1181543"/>
    <lineage>
        <taxon>Bacteria</taxon>
        <taxon>environmental samples</taxon>
    </lineage>
</organism>